<feature type="compositionally biased region" description="Basic residues" evidence="1">
    <location>
        <begin position="43"/>
        <end position="56"/>
    </location>
</feature>
<keyword evidence="4" id="KW-1185">Reference proteome</keyword>
<feature type="compositionally biased region" description="Basic and acidic residues" evidence="1">
    <location>
        <begin position="1"/>
        <end position="28"/>
    </location>
</feature>
<dbReference type="AlphaFoldDB" id="A0A6L7GWZ9"/>
<dbReference type="Proteomes" id="UP000475545">
    <property type="component" value="Unassembled WGS sequence"/>
</dbReference>
<dbReference type="InterPro" id="IPR029058">
    <property type="entry name" value="AB_hydrolase_fold"/>
</dbReference>
<gene>
    <name evidence="3" type="ORF">GIY30_22120</name>
</gene>
<evidence type="ECO:0000313" key="3">
    <source>
        <dbReference type="EMBL" id="MXP24037.1"/>
    </source>
</evidence>
<sequence length="226" mass="24878">MSVPFRREEDHERRPPQPRDHRSDRPTRLAEPGDLAGHDPNPRHRPRPDRLHRRGCGPHPGPGPFRNLECVWRDLAASLHKDFRVITFDPPAMGLSDTGDGAGLGQTADALDSLVRSLELTDIVIVAHDLGGPASLQAVSHWPERVRGYVAVNCFGWRPSGPVFRAMLWVMGSGFMHESDAWTGWLPAATSTRFGAGSHWSRDRHAFAAAWTAAGNGAAWLSLPDV</sequence>
<accession>A0A6L7GWZ9</accession>
<dbReference type="EMBL" id="WMBR01000008">
    <property type="protein sequence ID" value="MXP24037.1"/>
    <property type="molecule type" value="Genomic_DNA"/>
</dbReference>
<keyword evidence="3" id="KW-0378">Hydrolase</keyword>
<evidence type="ECO:0000259" key="2">
    <source>
        <dbReference type="Pfam" id="PF00561"/>
    </source>
</evidence>
<dbReference type="Pfam" id="PF00561">
    <property type="entry name" value="Abhydrolase_1"/>
    <property type="match status" value="1"/>
</dbReference>
<dbReference type="GO" id="GO:0016787">
    <property type="term" value="F:hydrolase activity"/>
    <property type="evidence" value="ECO:0007669"/>
    <property type="project" value="UniProtKB-KW"/>
</dbReference>
<evidence type="ECO:0000256" key="1">
    <source>
        <dbReference type="SAM" id="MobiDB-lite"/>
    </source>
</evidence>
<protein>
    <submittedName>
        <fullName evidence="3">Alpha/beta fold hydrolase</fullName>
    </submittedName>
</protein>
<dbReference type="Gene3D" id="3.40.50.1820">
    <property type="entry name" value="alpha/beta hydrolase"/>
    <property type="match status" value="1"/>
</dbReference>
<feature type="region of interest" description="Disordered" evidence="1">
    <location>
        <begin position="1"/>
        <end position="63"/>
    </location>
</feature>
<name>A0A6L7GWZ9_9ACTN</name>
<dbReference type="InterPro" id="IPR000073">
    <property type="entry name" value="AB_hydrolase_1"/>
</dbReference>
<organism evidence="3 4">
    <name type="scientific">Gordonia mangrovi</name>
    <dbReference type="NCBI Taxonomy" id="2665643"/>
    <lineage>
        <taxon>Bacteria</taxon>
        <taxon>Bacillati</taxon>
        <taxon>Actinomycetota</taxon>
        <taxon>Actinomycetes</taxon>
        <taxon>Mycobacteriales</taxon>
        <taxon>Gordoniaceae</taxon>
        <taxon>Gordonia</taxon>
    </lineage>
</organism>
<feature type="domain" description="AB hydrolase-1" evidence="2">
    <location>
        <begin position="71"/>
        <end position="153"/>
    </location>
</feature>
<proteinExistence type="predicted"/>
<reference evidence="3 4" key="1">
    <citation type="submission" date="2019-11" db="EMBL/GenBank/DDBJ databases">
        <title>Gordonia sp. nov., a novel actinobacterium isolated from mangrove soil in Hainan.</title>
        <authorList>
            <person name="Huang X."/>
            <person name="Xie Y."/>
            <person name="Chu X."/>
            <person name="Xiao K."/>
        </authorList>
    </citation>
    <scope>NUCLEOTIDE SEQUENCE [LARGE SCALE GENOMIC DNA]</scope>
    <source>
        <strain evidence="3 4">HNM0687</strain>
    </source>
</reference>
<comment type="caution">
    <text evidence="3">The sequence shown here is derived from an EMBL/GenBank/DDBJ whole genome shotgun (WGS) entry which is preliminary data.</text>
</comment>
<evidence type="ECO:0000313" key="4">
    <source>
        <dbReference type="Proteomes" id="UP000475545"/>
    </source>
</evidence>
<dbReference type="SUPFAM" id="SSF53474">
    <property type="entry name" value="alpha/beta-Hydrolases"/>
    <property type="match status" value="1"/>
</dbReference>